<accession>A0A0M4EPW7</accession>
<reference evidence="2 4" key="1">
    <citation type="submission" date="2015-08" db="EMBL/GenBank/DDBJ databases">
        <title>Ancestral chromatin configuration constrains chromatin evolution on differentiating sex chromosomes in Drosophila.</title>
        <authorList>
            <person name="Zhou Q."/>
            <person name="Bachtrog D."/>
        </authorList>
    </citation>
    <scope>NUCLEOTIDE SEQUENCE [LARGE SCALE GENOMIC DNA]</scope>
    <source>
        <tissue evidence="2">Whole larvae</tissue>
    </source>
</reference>
<keyword evidence="4" id="KW-1185">Reference proteome</keyword>
<evidence type="ECO:0000256" key="1">
    <source>
        <dbReference type="SAM" id="Phobius"/>
    </source>
</evidence>
<dbReference type="Pfam" id="PF16039">
    <property type="entry name" value="DUF4791"/>
    <property type="match status" value="1"/>
</dbReference>
<name>A0A0M4EPW7_DROBS</name>
<dbReference type="OMA" id="MIVVKYG"/>
<feature type="transmembrane region" description="Helical" evidence="1">
    <location>
        <begin position="33"/>
        <end position="56"/>
    </location>
</feature>
<evidence type="ECO:0000313" key="4">
    <source>
        <dbReference type="Proteomes" id="UP000494163"/>
    </source>
</evidence>
<dbReference type="Proteomes" id="UP000494163">
    <property type="component" value="Chromosome 2L"/>
</dbReference>
<keyword evidence="1" id="KW-1133">Transmembrane helix</keyword>
<proteinExistence type="predicted"/>
<keyword evidence="1" id="KW-0472">Membrane</keyword>
<protein>
    <submittedName>
        <fullName evidence="2">CG14537</fullName>
    </submittedName>
</protein>
<dbReference type="InterPro" id="IPR032007">
    <property type="entry name" value="DUF4791"/>
</dbReference>
<sequence>MSQAVSGRGVRFISNSLLLLGSTWTAKKLTVEAYPYAFSACVVGGAAALVGILHVLLANEYDVDELRQYQELRKGMLELMPLPLVNMQLYMLSQGMGTLVMAHASFVLPLAMDICCSLAWRRKNCYISETLRDLCMLGNILSLGFLAFKERNSIYLRLMLTMASIKYGPMLFDGVEDEAGENLLVLGSAMFLYSLGKAQPWAGIK</sequence>
<dbReference type="AlphaFoldDB" id="A0A0M4EPW7"/>
<dbReference type="EMBL" id="CP012523">
    <property type="protein sequence ID" value="ALC38962.1"/>
    <property type="molecule type" value="Genomic_DNA"/>
</dbReference>
<feature type="transmembrane region" description="Helical" evidence="1">
    <location>
        <begin position="99"/>
        <end position="119"/>
    </location>
</feature>
<dbReference type="EMBL" id="CP012523">
    <property type="protein sequence ID" value="ALC39467.1"/>
    <property type="molecule type" value="Genomic_DNA"/>
</dbReference>
<keyword evidence="1" id="KW-0812">Transmembrane</keyword>
<gene>
    <name evidence="2" type="ORF">Dbus_chr2Lg1047</name>
    <name evidence="3" type="ORF">Dbus_chr2Lg1552</name>
</gene>
<evidence type="ECO:0000313" key="3">
    <source>
        <dbReference type="EMBL" id="ALC39467.1"/>
    </source>
</evidence>
<organism evidence="2 4">
    <name type="scientific">Drosophila busckii</name>
    <name type="common">Fruit fly</name>
    <dbReference type="NCBI Taxonomy" id="30019"/>
    <lineage>
        <taxon>Eukaryota</taxon>
        <taxon>Metazoa</taxon>
        <taxon>Ecdysozoa</taxon>
        <taxon>Arthropoda</taxon>
        <taxon>Hexapoda</taxon>
        <taxon>Insecta</taxon>
        <taxon>Pterygota</taxon>
        <taxon>Neoptera</taxon>
        <taxon>Endopterygota</taxon>
        <taxon>Diptera</taxon>
        <taxon>Brachycera</taxon>
        <taxon>Muscomorpha</taxon>
        <taxon>Ephydroidea</taxon>
        <taxon>Drosophilidae</taxon>
        <taxon>Drosophila</taxon>
    </lineage>
</organism>
<evidence type="ECO:0000313" key="2">
    <source>
        <dbReference type="EMBL" id="ALC38962.1"/>
    </source>
</evidence>